<evidence type="ECO:0000256" key="3">
    <source>
        <dbReference type="ARBA" id="ARBA00022475"/>
    </source>
</evidence>
<feature type="transmembrane region" description="Helical" evidence="7">
    <location>
        <begin position="169"/>
        <end position="189"/>
    </location>
</feature>
<feature type="transmembrane region" description="Helical" evidence="7">
    <location>
        <begin position="65"/>
        <end position="84"/>
    </location>
</feature>
<dbReference type="PANTHER" id="PTHR36838:SF3">
    <property type="entry name" value="TRANSPORTER AUXIN EFFLUX CARRIER EC FAMILY"/>
    <property type="match status" value="1"/>
</dbReference>
<feature type="transmembrane region" description="Helical" evidence="7">
    <location>
        <begin position="34"/>
        <end position="53"/>
    </location>
</feature>
<feature type="transmembrane region" description="Helical" evidence="7">
    <location>
        <begin position="266"/>
        <end position="283"/>
    </location>
</feature>
<keyword evidence="2" id="KW-0813">Transport</keyword>
<evidence type="ECO:0000313" key="9">
    <source>
        <dbReference type="Proteomes" id="UP000231644"/>
    </source>
</evidence>
<name>A0A1I1NWZ9_9RHOB</name>
<comment type="subcellular location">
    <subcellularLocation>
        <location evidence="1">Membrane</location>
        <topology evidence="1">Multi-pass membrane protein</topology>
    </subcellularLocation>
</comment>
<protein>
    <recommendedName>
        <fullName evidence="10">Permease</fullName>
    </recommendedName>
</protein>
<dbReference type="EMBL" id="FOLX01000001">
    <property type="protein sequence ID" value="SFD01862.1"/>
    <property type="molecule type" value="Genomic_DNA"/>
</dbReference>
<evidence type="ECO:0008006" key="10">
    <source>
        <dbReference type="Google" id="ProtNLM"/>
    </source>
</evidence>
<dbReference type="Pfam" id="PF03547">
    <property type="entry name" value="Mem_trans"/>
    <property type="match status" value="1"/>
</dbReference>
<evidence type="ECO:0000256" key="6">
    <source>
        <dbReference type="ARBA" id="ARBA00023136"/>
    </source>
</evidence>
<dbReference type="GO" id="GO:0055085">
    <property type="term" value="P:transmembrane transport"/>
    <property type="evidence" value="ECO:0007669"/>
    <property type="project" value="InterPro"/>
</dbReference>
<keyword evidence="6 7" id="KW-0472">Membrane</keyword>
<dbReference type="PANTHER" id="PTHR36838">
    <property type="entry name" value="AUXIN EFFLUX CARRIER FAMILY PROTEIN"/>
    <property type="match status" value="1"/>
</dbReference>
<feature type="transmembrane region" description="Helical" evidence="7">
    <location>
        <begin position="130"/>
        <end position="148"/>
    </location>
</feature>
<feature type="transmembrane region" description="Helical" evidence="7">
    <location>
        <begin position="243"/>
        <end position="260"/>
    </location>
</feature>
<sequence>MLSVLSITLPIFAIIAVGFLAVRYGPFSRDTMRALGDYTMMIALPCALFHAVAGRDFAEVIDASYLGTLAIAGLATHALMWGLARMQQAGPKRRALAVLASATPNSAFLGYPIFLMVIPDHAAPVLAMNLLIENFLLTPIGLTLLGSAREDGEAKLPPLKLAGQIILSVLRRPLIIGLILGMATVLAGVELPSVIERFTGILGTAASPLALTVIGGSLVGLNLRGDLRLASLIAGTKLLIHPLMIFCAIALFAALGWPALGPELRIGVLLTGCLPMFAIFTLFAQEVGHEGLASLALMLATGLSFLTINLALVLLV</sequence>
<keyword evidence="5 7" id="KW-1133">Transmembrane helix</keyword>
<reference evidence="8 9" key="1">
    <citation type="submission" date="2016-10" db="EMBL/GenBank/DDBJ databases">
        <authorList>
            <person name="de Groot N.N."/>
        </authorList>
    </citation>
    <scope>NUCLEOTIDE SEQUENCE [LARGE SCALE GENOMIC DNA]</scope>
    <source>
        <strain evidence="8 9">DSM 29619</strain>
    </source>
</reference>
<dbReference type="Proteomes" id="UP000231644">
    <property type="component" value="Unassembled WGS sequence"/>
</dbReference>
<feature type="transmembrane region" description="Helical" evidence="7">
    <location>
        <begin position="201"/>
        <end position="223"/>
    </location>
</feature>
<feature type="transmembrane region" description="Helical" evidence="7">
    <location>
        <begin position="6"/>
        <end position="22"/>
    </location>
</feature>
<evidence type="ECO:0000256" key="4">
    <source>
        <dbReference type="ARBA" id="ARBA00022692"/>
    </source>
</evidence>
<evidence type="ECO:0000256" key="1">
    <source>
        <dbReference type="ARBA" id="ARBA00004141"/>
    </source>
</evidence>
<dbReference type="InterPro" id="IPR004776">
    <property type="entry name" value="Mem_transp_PIN-like"/>
</dbReference>
<evidence type="ECO:0000256" key="7">
    <source>
        <dbReference type="SAM" id="Phobius"/>
    </source>
</evidence>
<evidence type="ECO:0000313" key="8">
    <source>
        <dbReference type="EMBL" id="SFD01862.1"/>
    </source>
</evidence>
<keyword evidence="9" id="KW-1185">Reference proteome</keyword>
<feature type="transmembrane region" description="Helical" evidence="7">
    <location>
        <begin position="295"/>
        <end position="315"/>
    </location>
</feature>
<accession>A0A1I1NWZ9</accession>
<keyword evidence="3" id="KW-1003">Cell membrane</keyword>
<proteinExistence type="predicted"/>
<dbReference type="RefSeq" id="WP_170848809.1">
    <property type="nucleotide sequence ID" value="NZ_FNZG01000001.1"/>
</dbReference>
<evidence type="ECO:0000256" key="2">
    <source>
        <dbReference type="ARBA" id="ARBA00022448"/>
    </source>
</evidence>
<organism evidence="8 9">
    <name type="scientific">Pseudooceanicola nitratireducens</name>
    <dbReference type="NCBI Taxonomy" id="517719"/>
    <lineage>
        <taxon>Bacteria</taxon>
        <taxon>Pseudomonadati</taxon>
        <taxon>Pseudomonadota</taxon>
        <taxon>Alphaproteobacteria</taxon>
        <taxon>Rhodobacterales</taxon>
        <taxon>Paracoccaceae</taxon>
        <taxon>Pseudooceanicola</taxon>
    </lineage>
</organism>
<dbReference type="STRING" id="517719.SAMN05421762_3186"/>
<dbReference type="AlphaFoldDB" id="A0A1I1NWZ9"/>
<feature type="transmembrane region" description="Helical" evidence="7">
    <location>
        <begin position="96"/>
        <end position="118"/>
    </location>
</feature>
<dbReference type="GO" id="GO:0016020">
    <property type="term" value="C:membrane"/>
    <property type="evidence" value="ECO:0007669"/>
    <property type="project" value="UniProtKB-SubCell"/>
</dbReference>
<gene>
    <name evidence="8" type="ORF">SAMN05421762_3186</name>
</gene>
<evidence type="ECO:0000256" key="5">
    <source>
        <dbReference type="ARBA" id="ARBA00022989"/>
    </source>
</evidence>
<keyword evidence="4 7" id="KW-0812">Transmembrane</keyword>